<dbReference type="InterPro" id="IPR029046">
    <property type="entry name" value="LolA/LolB/LppX"/>
</dbReference>
<comment type="caution">
    <text evidence="11">The sequence shown here is derived from an EMBL/GenBank/DDBJ whole genome shotgun (WGS) entry which is preliminary data.</text>
</comment>
<gene>
    <name evidence="10 11" type="primary">lolA</name>
    <name evidence="11" type="ORF">NMK_0159</name>
</gene>
<dbReference type="Pfam" id="PF03548">
    <property type="entry name" value="LolA"/>
    <property type="match status" value="1"/>
</dbReference>
<comment type="subunit">
    <text evidence="3 10">Monomer.</text>
</comment>
<evidence type="ECO:0000256" key="2">
    <source>
        <dbReference type="ARBA" id="ARBA00007615"/>
    </source>
</evidence>
<keyword evidence="5 10" id="KW-0813">Transport</keyword>
<organism evidence="11 12">
    <name type="scientific">Novimethylophilus kurashikiensis</name>
    <dbReference type="NCBI Taxonomy" id="1825523"/>
    <lineage>
        <taxon>Bacteria</taxon>
        <taxon>Pseudomonadati</taxon>
        <taxon>Pseudomonadota</taxon>
        <taxon>Betaproteobacteria</taxon>
        <taxon>Nitrosomonadales</taxon>
        <taxon>Methylophilaceae</taxon>
        <taxon>Novimethylophilus</taxon>
    </lineage>
</organism>
<dbReference type="GO" id="GO:0042953">
    <property type="term" value="P:lipoprotein transport"/>
    <property type="evidence" value="ECO:0007669"/>
    <property type="project" value="InterPro"/>
</dbReference>
<evidence type="ECO:0000256" key="5">
    <source>
        <dbReference type="ARBA" id="ARBA00022448"/>
    </source>
</evidence>
<dbReference type="SUPFAM" id="SSF89392">
    <property type="entry name" value="Prokaryotic lipoproteins and lipoprotein localization factors"/>
    <property type="match status" value="1"/>
</dbReference>
<accession>A0A2R5F4F5</accession>
<dbReference type="Proteomes" id="UP000245081">
    <property type="component" value="Unassembled WGS sequence"/>
</dbReference>
<keyword evidence="11" id="KW-0449">Lipoprotein</keyword>
<evidence type="ECO:0000256" key="10">
    <source>
        <dbReference type="HAMAP-Rule" id="MF_00240"/>
    </source>
</evidence>
<evidence type="ECO:0000256" key="9">
    <source>
        <dbReference type="ARBA" id="ARBA00023186"/>
    </source>
</evidence>
<dbReference type="Gene3D" id="2.50.20.10">
    <property type="entry name" value="Lipoprotein localisation LolA/LolB/LppX"/>
    <property type="match status" value="1"/>
</dbReference>
<evidence type="ECO:0000256" key="4">
    <source>
        <dbReference type="ARBA" id="ARBA00014035"/>
    </source>
</evidence>
<dbReference type="GO" id="GO:0042597">
    <property type="term" value="C:periplasmic space"/>
    <property type="evidence" value="ECO:0007669"/>
    <property type="project" value="UniProtKB-SubCell"/>
</dbReference>
<comment type="function">
    <text evidence="10">Participates in the translocation of lipoproteins from the inner membrane to the outer membrane. Only forms a complex with a lipoprotein if the residue after the N-terminal Cys is not an aspartate (The Asp acts as a targeting signal to indicate that the lipoprotein should stay in the inner membrane).</text>
</comment>
<reference evidence="11 12" key="1">
    <citation type="journal article" date="2018" name="Environ. Microbiol.">
        <title>Isolation and genomic characterization of Novimethylophilus kurashikiensis gen. nov. sp. nov., a new lanthanide-dependent methylotrophic species of Methylophilaceae.</title>
        <authorList>
            <person name="Lv H."/>
            <person name="Sahin N."/>
            <person name="Tani A."/>
        </authorList>
    </citation>
    <scope>NUCLEOTIDE SEQUENCE [LARGE SCALE GENOMIC DNA]</scope>
    <source>
        <strain evidence="11 12">La2-4</strain>
    </source>
</reference>
<keyword evidence="9 10" id="KW-0143">Chaperone</keyword>
<dbReference type="AlphaFoldDB" id="A0A2R5F4F5"/>
<evidence type="ECO:0000256" key="6">
    <source>
        <dbReference type="ARBA" id="ARBA00022729"/>
    </source>
</evidence>
<name>A0A2R5F4F5_9PROT</name>
<evidence type="ECO:0000256" key="8">
    <source>
        <dbReference type="ARBA" id="ARBA00022927"/>
    </source>
</evidence>
<dbReference type="PANTHER" id="PTHR35869:SF1">
    <property type="entry name" value="OUTER-MEMBRANE LIPOPROTEIN CARRIER PROTEIN"/>
    <property type="match status" value="1"/>
</dbReference>
<keyword evidence="12" id="KW-1185">Reference proteome</keyword>
<keyword evidence="6 10" id="KW-0732">Signal</keyword>
<protein>
    <recommendedName>
        <fullName evidence="4 10">Outer-membrane lipoprotein carrier protein</fullName>
    </recommendedName>
</protein>
<evidence type="ECO:0000256" key="1">
    <source>
        <dbReference type="ARBA" id="ARBA00004418"/>
    </source>
</evidence>
<comment type="subcellular location">
    <subcellularLocation>
        <location evidence="1 10">Periplasm</location>
    </subcellularLocation>
</comment>
<dbReference type="NCBIfam" id="TIGR00547">
    <property type="entry name" value="lolA"/>
    <property type="match status" value="1"/>
</dbReference>
<comment type="similarity">
    <text evidence="2 10">Belongs to the LolA family.</text>
</comment>
<dbReference type="HAMAP" id="MF_00240">
    <property type="entry name" value="LolA"/>
    <property type="match status" value="1"/>
</dbReference>
<dbReference type="GO" id="GO:0044874">
    <property type="term" value="P:lipoprotein localization to outer membrane"/>
    <property type="evidence" value="ECO:0007669"/>
    <property type="project" value="UniProtKB-UniRule"/>
</dbReference>
<evidence type="ECO:0000313" key="11">
    <source>
        <dbReference type="EMBL" id="GBG12628.1"/>
    </source>
</evidence>
<dbReference type="CDD" id="cd16325">
    <property type="entry name" value="LolA"/>
    <property type="match status" value="1"/>
</dbReference>
<feature type="signal peptide" evidence="10">
    <location>
        <begin position="1"/>
        <end position="22"/>
    </location>
</feature>
<evidence type="ECO:0000256" key="3">
    <source>
        <dbReference type="ARBA" id="ARBA00011245"/>
    </source>
</evidence>
<dbReference type="EMBL" id="BDOQ01000001">
    <property type="protein sequence ID" value="GBG12628.1"/>
    <property type="molecule type" value="Genomic_DNA"/>
</dbReference>
<evidence type="ECO:0000256" key="7">
    <source>
        <dbReference type="ARBA" id="ARBA00022764"/>
    </source>
</evidence>
<dbReference type="PANTHER" id="PTHR35869">
    <property type="entry name" value="OUTER-MEMBRANE LIPOPROTEIN CARRIER PROTEIN"/>
    <property type="match status" value="1"/>
</dbReference>
<dbReference type="InterPro" id="IPR004564">
    <property type="entry name" value="OM_lipoprot_carrier_LolA-like"/>
</dbReference>
<evidence type="ECO:0000313" key="12">
    <source>
        <dbReference type="Proteomes" id="UP000245081"/>
    </source>
</evidence>
<sequence length="206" mass="23156" precursor="true">MVSQFVKKILPLLMLVPLVAQADPVERLKAFYQSTPAMKAVFKQTVLDRKGQTVQEVMGTMQLLRPGKFRWDYQKPYVQIIVGDGKKIWLFDPELSQVTVRSLEKMLGSSPAALLAGSKEVEKAFDLKDAGRQDELEWVEATPKQKDGSFESVLLGFKGDQLAEMELHDSFGQTTIIEFAKIERNPKLNPNTFVFVPPRGVDVVGE</sequence>
<dbReference type="InterPro" id="IPR018323">
    <property type="entry name" value="OM_lipoprot_carrier_LolA_Pbac"/>
</dbReference>
<feature type="chain" id="PRO_5015366618" description="Outer-membrane lipoprotein carrier protein" evidence="10">
    <location>
        <begin position="23"/>
        <end position="206"/>
    </location>
</feature>
<proteinExistence type="inferred from homology"/>
<keyword evidence="8 10" id="KW-0653">Protein transport</keyword>
<keyword evidence="7 10" id="KW-0574">Periplasm</keyword>